<proteinExistence type="predicted"/>
<accession>X6MQ90</accession>
<comment type="caution">
    <text evidence="2">The sequence shown here is derived from an EMBL/GenBank/DDBJ whole genome shotgun (WGS) entry which is preliminary data.</text>
</comment>
<organism evidence="2 3">
    <name type="scientific">Reticulomyxa filosa</name>
    <dbReference type="NCBI Taxonomy" id="46433"/>
    <lineage>
        <taxon>Eukaryota</taxon>
        <taxon>Sar</taxon>
        <taxon>Rhizaria</taxon>
        <taxon>Retaria</taxon>
        <taxon>Foraminifera</taxon>
        <taxon>Monothalamids</taxon>
        <taxon>Reticulomyxidae</taxon>
        <taxon>Reticulomyxa</taxon>
    </lineage>
</organism>
<reference evidence="2 3" key="1">
    <citation type="journal article" date="2013" name="Curr. Biol.">
        <title>The Genome of the Foraminiferan Reticulomyxa filosa.</title>
        <authorList>
            <person name="Glockner G."/>
            <person name="Hulsmann N."/>
            <person name="Schleicher M."/>
            <person name="Noegel A.A."/>
            <person name="Eichinger L."/>
            <person name="Gallinger C."/>
            <person name="Pawlowski J."/>
            <person name="Sierra R."/>
            <person name="Euteneuer U."/>
            <person name="Pillet L."/>
            <person name="Moustafa A."/>
            <person name="Platzer M."/>
            <person name="Groth M."/>
            <person name="Szafranski K."/>
            <person name="Schliwa M."/>
        </authorList>
    </citation>
    <scope>NUCLEOTIDE SEQUENCE [LARGE SCALE GENOMIC DNA]</scope>
</reference>
<sequence length="198" mass="21145">MLALALSLWFSSNTVFAASGTVCSNAGKDPITNDGVNNYLIAKLEGAGQAIPFAYAMNKCTTHNVLEGGPYYRHWCQTDTEAMTQAFSDANCTKSISDPIPVAKGSVGGVGYFECGGEDTYVKLLVGSDQKNSGVCPKLETIYAGLGACVNTFESMQLTYSLRFIAIPQVPSLSGSQILQVSVERRDTKSLQQRKGSC</sequence>
<dbReference type="Proteomes" id="UP000023152">
    <property type="component" value="Unassembled WGS sequence"/>
</dbReference>
<evidence type="ECO:0000313" key="3">
    <source>
        <dbReference type="Proteomes" id="UP000023152"/>
    </source>
</evidence>
<dbReference type="EMBL" id="ASPP01018968">
    <property type="protein sequence ID" value="ETO15602.1"/>
    <property type="molecule type" value="Genomic_DNA"/>
</dbReference>
<feature type="signal peptide" evidence="1">
    <location>
        <begin position="1"/>
        <end position="17"/>
    </location>
</feature>
<protein>
    <submittedName>
        <fullName evidence="2">Uncharacterized protein</fullName>
    </submittedName>
</protein>
<dbReference type="AlphaFoldDB" id="X6MQ90"/>
<gene>
    <name evidence="2" type="ORF">RFI_21762</name>
</gene>
<keyword evidence="3" id="KW-1185">Reference proteome</keyword>
<feature type="chain" id="PRO_5004975582" evidence="1">
    <location>
        <begin position="18"/>
        <end position="198"/>
    </location>
</feature>
<keyword evidence="1" id="KW-0732">Signal</keyword>
<evidence type="ECO:0000313" key="2">
    <source>
        <dbReference type="EMBL" id="ETO15602.1"/>
    </source>
</evidence>
<evidence type="ECO:0000256" key="1">
    <source>
        <dbReference type="SAM" id="SignalP"/>
    </source>
</evidence>
<name>X6MQ90_RETFI</name>